<evidence type="ECO:0000256" key="1">
    <source>
        <dbReference type="SAM" id="MobiDB-lite"/>
    </source>
</evidence>
<dbReference type="EMBL" id="CAMGYJ010000006">
    <property type="protein sequence ID" value="CAI0428481.1"/>
    <property type="molecule type" value="Genomic_DNA"/>
</dbReference>
<proteinExistence type="predicted"/>
<gene>
    <name evidence="2" type="ORF">LITE_LOCUS21670</name>
</gene>
<sequence>MSTVVGLPKFMVLKSKSDGKYLCTTNWNEDSFGPYVNGLGCKRHLDPAQPVREAGGRPVRIRPDPSDPPPMLPSTTTISCSLENKYGVSWMSATANGPGRENGPVHLLHLPAHLPAGFVFGDHGYWLSYYSFTSSGTSSGGAFQFGSYTENQMHSGRGMAAGYTVVPPQIAVNTSSADEAIRILLLLSMDIVGESYELGMDRE</sequence>
<evidence type="ECO:0000313" key="2">
    <source>
        <dbReference type="EMBL" id="CAI0428481.1"/>
    </source>
</evidence>
<dbReference type="AlphaFoldDB" id="A0AAV0L2R3"/>
<dbReference type="Proteomes" id="UP001154282">
    <property type="component" value="Unassembled WGS sequence"/>
</dbReference>
<accession>A0AAV0L2R3</accession>
<name>A0AAV0L2R3_9ROSI</name>
<organism evidence="2 3">
    <name type="scientific">Linum tenue</name>
    <dbReference type="NCBI Taxonomy" id="586396"/>
    <lineage>
        <taxon>Eukaryota</taxon>
        <taxon>Viridiplantae</taxon>
        <taxon>Streptophyta</taxon>
        <taxon>Embryophyta</taxon>
        <taxon>Tracheophyta</taxon>
        <taxon>Spermatophyta</taxon>
        <taxon>Magnoliopsida</taxon>
        <taxon>eudicotyledons</taxon>
        <taxon>Gunneridae</taxon>
        <taxon>Pentapetalae</taxon>
        <taxon>rosids</taxon>
        <taxon>fabids</taxon>
        <taxon>Malpighiales</taxon>
        <taxon>Linaceae</taxon>
        <taxon>Linum</taxon>
    </lineage>
</organism>
<protein>
    <submittedName>
        <fullName evidence="2">Uncharacterized protein</fullName>
    </submittedName>
</protein>
<evidence type="ECO:0000313" key="3">
    <source>
        <dbReference type="Proteomes" id="UP001154282"/>
    </source>
</evidence>
<reference evidence="2" key="1">
    <citation type="submission" date="2022-08" db="EMBL/GenBank/DDBJ databases">
        <authorList>
            <person name="Gutierrez-Valencia J."/>
        </authorList>
    </citation>
    <scope>NUCLEOTIDE SEQUENCE</scope>
</reference>
<feature type="region of interest" description="Disordered" evidence="1">
    <location>
        <begin position="48"/>
        <end position="73"/>
    </location>
</feature>
<comment type="caution">
    <text evidence="2">The sequence shown here is derived from an EMBL/GenBank/DDBJ whole genome shotgun (WGS) entry which is preliminary data.</text>
</comment>
<keyword evidence="3" id="KW-1185">Reference proteome</keyword>